<dbReference type="STRING" id="479433.Caci_1082"/>
<evidence type="ECO:0000313" key="3">
    <source>
        <dbReference type="Proteomes" id="UP000000851"/>
    </source>
</evidence>
<dbReference type="InterPro" id="IPR029058">
    <property type="entry name" value="AB_hydrolase_fold"/>
</dbReference>
<dbReference type="Proteomes" id="UP000000851">
    <property type="component" value="Chromosome"/>
</dbReference>
<feature type="chain" id="PRO_5002980615" evidence="1">
    <location>
        <begin position="36"/>
        <end position="352"/>
    </location>
</feature>
<keyword evidence="1" id="KW-0732">Signal</keyword>
<dbReference type="AlphaFoldDB" id="C7Q5R1"/>
<dbReference type="EMBL" id="CP001700">
    <property type="protein sequence ID" value="ACU70008.1"/>
    <property type="molecule type" value="Genomic_DNA"/>
</dbReference>
<dbReference type="HOGENOM" id="CLU_042524_0_0_11"/>
<feature type="signal peptide" evidence="1">
    <location>
        <begin position="1"/>
        <end position="35"/>
    </location>
</feature>
<dbReference type="PANTHER" id="PTHR42972">
    <property type="entry name" value="TOL-PAL SYSTEM PROTEIN TOLB"/>
    <property type="match status" value="1"/>
</dbReference>
<dbReference type="Gene3D" id="3.40.50.1820">
    <property type="entry name" value="alpha/beta hydrolase"/>
    <property type="match status" value="2"/>
</dbReference>
<name>C7Q5R1_CATAD</name>
<dbReference type="SUPFAM" id="SSF53474">
    <property type="entry name" value="alpha/beta-Hydrolases"/>
    <property type="match status" value="1"/>
</dbReference>
<evidence type="ECO:0000313" key="2">
    <source>
        <dbReference type="EMBL" id="ACU70008.1"/>
    </source>
</evidence>
<accession>C7Q5R1</accession>
<proteinExistence type="predicted"/>
<sequence length="352" mass="36528" precursor="true">MVRSVRMLRVTRRWAALWALTLFAAMAVPTTQASASGGLHTVSPVAGSLSGHQISGVYVAGISSGGYMAGQLQVAYSSRIKGTAVFGAGPYYCAENNAAEALYGCAANTYPDYLSTLEADASLWSAYGWIDPISHLSGRPVWVYHGSQDTAIAASVSKDGASFFSHFGAHVTSVTGTGAGHAWVTPYGSNSCGTTGSPYLNNCGTDPEHDMLTALLGSVTAENTGPLTGTLTRFNQNAYALGGSAGALDLSSAGFSYVPHSCATGSTCRLLVALHGCDQGYDTVGTAFVDEANLNQYADTNNMIVLYPQATTGASNPLGCWDWWGYLGATNYPIQGGAQIESIMNMVDALGG</sequence>
<evidence type="ECO:0000256" key="1">
    <source>
        <dbReference type="SAM" id="SignalP"/>
    </source>
</evidence>
<dbReference type="PANTHER" id="PTHR42972:SF8">
    <property type="entry name" value="POLYHYDROXYBUTYRATE DEPOLYMERASE"/>
    <property type="match status" value="1"/>
</dbReference>
<protein>
    <submittedName>
        <fullName evidence="2">Poly (3-hydroxybutyrate) depolymerase</fullName>
    </submittedName>
</protein>
<gene>
    <name evidence="2" type="ordered locus">Caci_1082</name>
</gene>
<keyword evidence="3" id="KW-1185">Reference proteome</keyword>
<dbReference type="InParanoid" id="C7Q5R1"/>
<organism evidence="2 3">
    <name type="scientific">Catenulispora acidiphila (strain DSM 44928 / JCM 14897 / NBRC 102108 / NRRL B-24433 / ID139908)</name>
    <dbReference type="NCBI Taxonomy" id="479433"/>
    <lineage>
        <taxon>Bacteria</taxon>
        <taxon>Bacillati</taxon>
        <taxon>Actinomycetota</taxon>
        <taxon>Actinomycetes</taxon>
        <taxon>Catenulisporales</taxon>
        <taxon>Catenulisporaceae</taxon>
        <taxon>Catenulispora</taxon>
    </lineage>
</organism>
<reference evidence="2 3" key="1">
    <citation type="journal article" date="2009" name="Stand. Genomic Sci.">
        <title>Complete genome sequence of Catenulispora acidiphila type strain (ID 139908).</title>
        <authorList>
            <person name="Copeland A."/>
            <person name="Lapidus A."/>
            <person name="Glavina Del Rio T."/>
            <person name="Nolan M."/>
            <person name="Lucas S."/>
            <person name="Chen F."/>
            <person name="Tice H."/>
            <person name="Cheng J.F."/>
            <person name="Bruce D."/>
            <person name="Goodwin L."/>
            <person name="Pitluck S."/>
            <person name="Mikhailova N."/>
            <person name="Pati A."/>
            <person name="Ivanova N."/>
            <person name="Mavromatis K."/>
            <person name="Chen A."/>
            <person name="Palaniappan K."/>
            <person name="Chain P."/>
            <person name="Land M."/>
            <person name="Hauser L."/>
            <person name="Chang Y.J."/>
            <person name="Jeffries C.D."/>
            <person name="Chertkov O."/>
            <person name="Brettin T."/>
            <person name="Detter J.C."/>
            <person name="Han C."/>
            <person name="Ali Z."/>
            <person name="Tindall B.J."/>
            <person name="Goker M."/>
            <person name="Bristow J."/>
            <person name="Eisen J.A."/>
            <person name="Markowitz V."/>
            <person name="Hugenholtz P."/>
            <person name="Kyrpides N.C."/>
            <person name="Klenk H.P."/>
        </authorList>
    </citation>
    <scope>NUCLEOTIDE SEQUENCE [LARGE SCALE GENOMIC DNA]</scope>
    <source>
        <strain evidence="3">DSM 44928 / JCM 14897 / NBRC 102108 / NRRL B-24433 / ID139908</strain>
    </source>
</reference>
<dbReference type="eggNOG" id="COG1073">
    <property type="taxonomic scope" value="Bacteria"/>
</dbReference>
<dbReference type="KEGG" id="cai:Caci_1082"/>